<accession>A0AAD9M511</accession>
<gene>
    <name evidence="1" type="ORF">LX32DRAFT_728529</name>
</gene>
<reference evidence="1" key="1">
    <citation type="submission" date="2021-06" db="EMBL/GenBank/DDBJ databases">
        <title>Comparative genomics, transcriptomics and evolutionary studies reveal genomic signatures of adaptation to plant cell wall in hemibiotrophic fungi.</title>
        <authorList>
            <consortium name="DOE Joint Genome Institute"/>
            <person name="Baroncelli R."/>
            <person name="Diaz J.F."/>
            <person name="Benocci T."/>
            <person name="Peng M."/>
            <person name="Battaglia E."/>
            <person name="Haridas S."/>
            <person name="Andreopoulos W."/>
            <person name="Labutti K."/>
            <person name="Pangilinan J."/>
            <person name="Floch G.L."/>
            <person name="Makela M.R."/>
            <person name="Henrissat B."/>
            <person name="Grigoriev I.V."/>
            <person name="Crouch J.A."/>
            <person name="De Vries R.P."/>
            <person name="Sukno S.A."/>
            <person name="Thon M.R."/>
        </authorList>
    </citation>
    <scope>NUCLEOTIDE SEQUENCE</scope>
    <source>
        <strain evidence="1">MAFF235873</strain>
    </source>
</reference>
<keyword evidence="2" id="KW-1185">Reference proteome</keyword>
<dbReference type="Proteomes" id="UP001232148">
    <property type="component" value="Unassembled WGS sequence"/>
</dbReference>
<evidence type="ECO:0000313" key="2">
    <source>
        <dbReference type="Proteomes" id="UP001232148"/>
    </source>
</evidence>
<proteinExistence type="predicted"/>
<organism evidence="1 2">
    <name type="scientific">Colletotrichum zoysiae</name>
    <dbReference type="NCBI Taxonomy" id="1216348"/>
    <lineage>
        <taxon>Eukaryota</taxon>
        <taxon>Fungi</taxon>
        <taxon>Dikarya</taxon>
        <taxon>Ascomycota</taxon>
        <taxon>Pezizomycotina</taxon>
        <taxon>Sordariomycetes</taxon>
        <taxon>Hypocreomycetidae</taxon>
        <taxon>Glomerellales</taxon>
        <taxon>Glomerellaceae</taxon>
        <taxon>Colletotrichum</taxon>
        <taxon>Colletotrichum graminicola species complex</taxon>
    </lineage>
</organism>
<dbReference type="EMBL" id="MU842874">
    <property type="protein sequence ID" value="KAK2028723.1"/>
    <property type="molecule type" value="Genomic_DNA"/>
</dbReference>
<comment type="caution">
    <text evidence="1">The sequence shown here is derived from an EMBL/GenBank/DDBJ whole genome shotgun (WGS) entry which is preliminary data.</text>
</comment>
<evidence type="ECO:0000313" key="1">
    <source>
        <dbReference type="EMBL" id="KAK2028723.1"/>
    </source>
</evidence>
<protein>
    <submittedName>
        <fullName evidence="1">Uncharacterized protein</fullName>
    </submittedName>
</protein>
<name>A0AAD9M511_9PEZI</name>
<dbReference type="AlphaFoldDB" id="A0AAD9M511"/>
<sequence length="83" mass="8784">MPPRLSAIDAASTALCPDPAWCSRWFPIPAGLAQPGPQMSRQTGVALTLLLPAVPASAPSGVDIHTQYAPLGRQDGLRWHDLT</sequence>